<dbReference type="PANTHER" id="PTHR34107:SF4">
    <property type="entry name" value="SLL1222 PROTEIN"/>
    <property type="match status" value="1"/>
</dbReference>
<evidence type="ECO:0000313" key="3">
    <source>
        <dbReference type="Proteomes" id="UP000288758"/>
    </source>
</evidence>
<organism evidence="2 3">
    <name type="scientific">Corallococcus coralloides</name>
    <name type="common">Myxococcus coralloides</name>
    <dbReference type="NCBI Taxonomy" id="184914"/>
    <lineage>
        <taxon>Bacteria</taxon>
        <taxon>Pseudomonadati</taxon>
        <taxon>Myxococcota</taxon>
        <taxon>Myxococcia</taxon>
        <taxon>Myxococcales</taxon>
        <taxon>Cystobacterineae</taxon>
        <taxon>Myxococcaceae</taxon>
        <taxon>Corallococcus</taxon>
    </lineage>
</organism>
<dbReference type="InterPro" id="IPR008538">
    <property type="entry name" value="Uma2"/>
</dbReference>
<protein>
    <recommendedName>
        <fullName evidence="1">Putative restriction endonuclease domain-containing protein</fullName>
    </recommendedName>
</protein>
<dbReference type="PANTHER" id="PTHR34107">
    <property type="entry name" value="SLL0198 PROTEIN-RELATED"/>
    <property type="match status" value="1"/>
</dbReference>
<dbReference type="InterPro" id="IPR012296">
    <property type="entry name" value="Nuclease_put_TT1808"/>
</dbReference>
<dbReference type="Proteomes" id="UP000288758">
    <property type="component" value="Chromosome"/>
</dbReference>
<evidence type="ECO:0000313" key="2">
    <source>
        <dbReference type="EMBL" id="QAT89123.1"/>
    </source>
</evidence>
<dbReference type="Gene3D" id="3.90.1570.10">
    <property type="entry name" value="tt1808, chain A"/>
    <property type="match status" value="1"/>
</dbReference>
<dbReference type="InterPro" id="IPR011335">
    <property type="entry name" value="Restrct_endonuc-II-like"/>
</dbReference>
<dbReference type="Pfam" id="PF05685">
    <property type="entry name" value="Uma2"/>
    <property type="match status" value="1"/>
</dbReference>
<gene>
    <name evidence="2" type="ORF">EJ065_7607</name>
</gene>
<feature type="domain" description="Putative restriction endonuclease" evidence="1">
    <location>
        <begin position="20"/>
        <end position="182"/>
    </location>
</feature>
<name>A0A410S4Q9_CORCK</name>
<dbReference type="EMBL" id="CP034669">
    <property type="protein sequence ID" value="QAT89123.1"/>
    <property type="molecule type" value="Genomic_DNA"/>
</dbReference>
<proteinExistence type="predicted"/>
<evidence type="ECO:0000259" key="1">
    <source>
        <dbReference type="Pfam" id="PF05685"/>
    </source>
</evidence>
<dbReference type="CDD" id="cd06260">
    <property type="entry name" value="DUF820-like"/>
    <property type="match status" value="1"/>
</dbReference>
<dbReference type="SUPFAM" id="SSF52980">
    <property type="entry name" value="Restriction endonuclease-like"/>
    <property type="match status" value="1"/>
</dbReference>
<accession>A0A410S4Q9</accession>
<reference evidence="2 3" key="1">
    <citation type="submission" date="2018-12" db="EMBL/GenBank/DDBJ databases">
        <title>Complete Genome Sequence of the Corallopyronin A producing Myxobacterium Corallococcus coralloides B035.</title>
        <authorList>
            <person name="Bouhired S.M."/>
            <person name="Rupp O."/>
            <person name="Blom J."/>
            <person name="Schaeberle T.F."/>
            <person name="Kehraus S."/>
            <person name="Schiefer A."/>
            <person name="Pfarr K."/>
            <person name="Goesmann A."/>
            <person name="Hoerauf A."/>
            <person name="Koenig G.M."/>
        </authorList>
    </citation>
    <scope>NUCLEOTIDE SEQUENCE [LARGE SCALE GENOMIC DNA]</scope>
    <source>
        <strain evidence="2 3">B035</strain>
    </source>
</reference>
<dbReference type="AlphaFoldDB" id="A0A410S4Q9"/>
<sequence length="196" mass="22295">MSLPARFFVPEMTRKPATYADLEALPSNQVGELVNGELYASPRPASRHAFAAMQLSTDLNNPFGRGRGGPGGWHFLFEPELHLGRDVLVPDLAGWRRERMPRVPDVVGFTLAPDWLCEVLSPSTSRLDRFRKLPVYAREGVRHVWLVDPRQYTLEVFRLEGSHYLLVGTHQDAETVHAEPFEALPLELRVLWEDVE</sequence>